<gene>
    <name evidence="1" type="ORF">NITINOP_2006</name>
</gene>
<organism evidence="1 2">
    <name type="scientific">Candidatus Nitrospira inopinata</name>
    <dbReference type="NCBI Taxonomy" id="1715989"/>
    <lineage>
        <taxon>Bacteria</taxon>
        <taxon>Pseudomonadati</taxon>
        <taxon>Nitrospirota</taxon>
        <taxon>Nitrospiria</taxon>
        <taxon>Nitrospirales</taxon>
        <taxon>Nitrospiraceae</taxon>
        <taxon>Nitrospira</taxon>
    </lineage>
</organism>
<proteinExistence type="predicted"/>
<keyword evidence="2" id="KW-1185">Reference proteome</keyword>
<protein>
    <submittedName>
        <fullName evidence="1">Uncharacterized protein</fullName>
    </submittedName>
</protein>
<evidence type="ECO:0000313" key="1">
    <source>
        <dbReference type="EMBL" id="CUQ66978.1"/>
    </source>
</evidence>
<sequence>MSLAEFQRALTDMTLDVRLASRVKRDGESTLAPYGLTDRERARLTRISRQPGMALNCTLARANRFTSICDAFPMTCVVLEPWLRDLLDDLWSTGAPADYQLRGEIDLFARCVEREWLPRKDIEYLREIFDYERACHELVTASRGSSLEAMAGTVRRIYFSHDPSHILPPLQDATAPPPGLPITPHIVEVEIRDGALETRWHRT</sequence>
<name>A0A0S4KZ46_9BACT</name>
<dbReference type="Proteomes" id="UP000066284">
    <property type="component" value="Chromosome 1"/>
</dbReference>
<evidence type="ECO:0000313" key="2">
    <source>
        <dbReference type="Proteomes" id="UP000066284"/>
    </source>
</evidence>
<dbReference type="STRING" id="1715989.NITINOP_2006"/>
<dbReference type="AlphaFoldDB" id="A0A0S4KZ46"/>
<accession>A0A0S4KZ46</accession>
<dbReference type="KEGG" id="nio:NITINOP_2006"/>
<reference evidence="2" key="1">
    <citation type="submission" date="2015-09" db="EMBL/GenBank/DDBJ databases">
        <authorList>
            <person name="Daims H."/>
        </authorList>
    </citation>
    <scope>NUCLEOTIDE SEQUENCE [LARGE SCALE GENOMIC DNA]</scope>
</reference>
<dbReference type="EMBL" id="LN885086">
    <property type="protein sequence ID" value="CUQ66978.1"/>
    <property type="molecule type" value="Genomic_DNA"/>
</dbReference>